<feature type="domain" description="N-acetyltransferase" evidence="3">
    <location>
        <begin position="144"/>
        <end position="281"/>
    </location>
</feature>
<keyword evidence="2 4" id="KW-0012">Acyltransferase</keyword>
<dbReference type="EMBL" id="JAHKKG010000012">
    <property type="protein sequence ID" value="MBU2668605.1"/>
    <property type="molecule type" value="Genomic_DNA"/>
</dbReference>
<dbReference type="EC" id="2.3.1.-" evidence="4"/>
<dbReference type="PROSITE" id="PS51186">
    <property type="entry name" value="GNAT"/>
    <property type="match status" value="1"/>
</dbReference>
<dbReference type="InterPro" id="IPR000182">
    <property type="entry name" value="GNAT_dom"/>
</dbReference>
<comment type="caution">
    <text evidence="4">The sequence shown here is derived from an EMBL/GenBank/DDBJ whole genome shotgun (WGS) entry which is preliminary data.</text>
</comment>
<accession>A0ABS5YYT5</accession>
<dbReference type="SUPFAM" id="SSF55729">
    <property type="entry name" value="Acyl-CoA N-acyltransferases (Nat)"/>
    <property type="match status" value="1"/>
</dbReference>
<evidence type="ECO:0000313" key="4">
    <source>
        <dbReference type="EMBL" id="MBU2668605.1"/>
    </source>
</evidence>
<evidence type="ECO:0000256" key="2">
    <source>
        <dbReference type="ARBA" id="ARBA00023315"/>
    </source>
</evidence>
<dbReference type="RefSeq" id="WP_215792870.1">
    <property type="nucleotide sequence ID" value="NZ_JAHKKG010000012.1"/>
</dbReference>
<dbReference type="InterPro" id="IPR050832">
    <property type="entry name" value="Bact_Acetyltransf"/>
</dbReference>
<evidence type="ECO:0000259" key="3">
    <source>
        <dbReference type="PROSITE" id="PS51186"/>
    </source>
</evidence>
<dbReference type="PANTHER" id="PTHR43877:SF1">
    <property type="entry name" value="ACETYLTRANSFERASE"/>
    <property type="match status" value="1"/>
</dbReference>
<dbReference type="PANTHER" id="PTHR43877">
    <property type="entry name" value="AMINOALKYLPHOSPHONATE N-ACETYLTRANSFERASE-RELATED-RELATED"/>
    <property type="match status" value="1"/>
</dbReference>
<sequence>MSWQLTDDVETFAATTGDFLRARPVENTAMLTVLATLQRRGSHAYGEGTPVLGWWSTPSGQVTGVLMQTPPHPMMFSDLPPRAVPAAVEVLDGLPLPGANLPAEAVDGFAAGWRRRTGVRTHVVRRTRLYRLEGLNFPPDPPPGHVRFAEAHDSALLQGWLLAFHDEIGERRPADPQAAIDDRLAYGGVLLWEDGGQPVSMAMCSRPEAGMVRVQIVYTPPVRRGRGYAGAVTVVASQAALDTGARDVVLTTDLANPTSNALYQRLGYRPVEDRVIVEFTA</sequence>
<protein>
    <submittedName>
        <fullName evidence="4">GNAT family N-acetyltransferase</fullName>
        <ecNumber evidence="4">2.3.1.-</ecNumber>
    </submittedName>
</protein>
<proteinExistence type="predicted"/>
<dbReference type="Pfam" id="PF00583">
    <property type="entry name" value="Acetyltransf_1"/>
    <property type="match status" value="1"/>
</dbReference>
<keyword evidence="1 4" id="KW-0808">Transferase</keyword>
<evidence type="ECO:0000256" key="1">
    <source>
        <dbReference type="ARBA" id="ARBA00022679"/>
    </source>
</evidence>
<dbReference type="GO" id="GO:0016746">
    <property type="term" value="F:acyltransferase activity"/>
    <property type="evidence" value="ECO:0007669"/>
    <property type="project" value="UniProtKB-KW"/>
</dbReference>
<dbReference type="Gene3D" id="3.40.630.30">
    <property type="match status" value="1"/>
</dbReference>
<dbReference type="Proteomes" id="UP001519654">
    <property type="component" value="Unassembled WGS sequence"/>
</dbReference>
<gene>
    <name evidence="4" type="ORF">KOI35_34345</name>
</gene>
<evidence type="ECO:0000313" key="5">
    <source>
        <dbReference type="Proteomes" id="UP001519654"/>
    </source>
</evidence>
<dbReference type="InterPro" id="IPR016181">
    <property type="entry name" value="Acyl_CoA_acyltransferase"/>
</dbReference>
<keyword evidence="5" id="KW-1185">Reference proteome</keyword>
<reference evidence="4 5" key="1">
    <citation type="submission" date="2021-06" db="EMBL/GenBank/DDBJ databases">
        <title>Actinoplanes lichenicola sp. nov., and Actinoplanes ovalisporus sp. nov., isolated from lichen in Thailand.</title>
        <authorList>
            <person name="Saeng-In P."/>
            <person name="Kanchanasin P."/>
            <person name="Yuki M."/>
            <person name="Kudo T."/>
            <person name="Ohkuma M."/>
            <person name="Phongsopitanun W."/>
            <person name="Tanasupawat S."/>
        </authorList>
    </citation>
    <scope>NUCLEOTIDE SEQUENCE [LARGE SCALE GENOMIC DNA]</scope>
    <source>
        <strain evidence="4 5">NBRC 110975</strain>
    </source>
</reference>
<name>A0ABS5YYT5_9ACTN</name>
<organism evidence="4 5">
    <name type="scientific">Paractinoplanes bogorensis</name>
    <dbReference type="NCBI Taxonomy" id="1610840"/>
    <lineage>
        <taxon>Bacteria</taxon>
        <taxon>Bacillati</taxon>
        <taxon>Actinomycetota</taxon>
        <taxon>Actinomycetes</taxon>
        <taxon>Micromonosporales</taxon>
        <taxon>Micromonosporaceae</taxon>
        <taxon>Paractinoplanes</taxon>
    </lineage>
</organism>